<keyword evidence="1" id="KW-0489">Methyltransferase</keyword>
<accession>A0A1X6YAY5</accession>
<sequence>MKRKDINKNIETILEQFEIRSFMEIGLGPKLRPSRLEAIDRLGISFTGLDFQPVCDTHAAERDRLGISPDRMRYVGNTTGTYLYNLIRLKREGAKFDFIYLDGHHTMYVDFAAAMACIPLLNPGALIAFDDVTWNLAEKEESLSSSEFYSRIYDLSLYTPDERAEAHVGVIANEYFRDLFGFREIPEFSSAGWKLLEAPTSISLT</sequence>
<dbReference type="Gene3D" id="3.40.50.150">
    <property type="entry name" value="Vaccinia Virus protein VP39"/>
    <property type="match status" value="1"/>
</dbReference>
<protein>
    <recommendedName>
        <fullName evidence="6">Class I SAM-dependent methyltransferase</fullName>
    </recommendedName>
</protein>
<evidence type="ECO:0000256" key="2">
    <source>
        <dbReference type="ARBA" id="ARBA00022679"/>
    </source>
</evidence>
<evidence type="ECO:0008006" key="6">
    <source>
        <dbReference type="Google" id="ProtNLM"/>
    </source>
</evidence>
<dbReference type="Proteomes" id="UP000193207">
    <property type="component" value="Unassembled WGS sequence"/>
</dbReference>
<evidence type="ECO:0000313" key="4">
    <source>
        <dbReference type="EMBL" id="SLN15959.1"/>
    </source>
</evidence>
<dbReference type="RefSeq" id="WP_085816105.1">
    <property type="nucleotide sequence ID" value="NZ_FWFU01000001.1"/>
</dbReference>
<evidence type="ECO:0000256" key="3">
    <source>
        <dbReference type="ARBA" id="ARBA00022691"/>
    </source>
</evidence>
<keyword evidence="3" id="KW-0949">S-adenosyl-L-methionine</keyword>
<dbReference type="Pfam" id="PF01596">
    <property type="entry name" value="Methyltransf_3"/>
    <property type="match status" value="1"/>
</dbReference>
<gene>
    <name evidence="4" type="ORF">ROH8110_00401</name>
</gene>
<evidence type="ECO:0000256" key="1">
    <source>
        <dbReference type="ARBA" id="ARBA00022603"/>
    </source>
</evidence>
<dbReference type="InterPro" id="IPR002935">
    <property type="entry name" value="SAM_O-MeTrfase"/>
</dbReference>
<evidence type="ECO:0000313" key="5">
    <source>
        <dbReference type="Proteomes" id="UP000193207"/>
    </source>
</evidence>
<name>A0A1X6YAY5_9RHOB</name>
<organism evidence="4 5">
    <name type="scientific">Roseovarius halotolerans</name>
    <dbReference type="NCBI Taxonomy" id="505353"/>
    <lineage>
        <taxon>Bacteria</taxon>
        <taxon>Pseudomonadati</taxon>
        <taxon>Pseudomonadota</taxon>
        <taxon>Alphaproteobacteria</taxon>
        <taxon>Rhodobacterales</taxon>
        <taxon>Roseobacteraceae</taxon>
        <taxon>Roseovarius</taxon>
    </lineage>
</organism>
<keyword evidence="5" id="KW-1185">Reference proteome</keyword>
<dbReference type="InterPro" id="IPR029063">
    <property type="entry name" value="SAM-dependent_MTases_sf"/>
</dbReference>
<dbReference type="SUPFAM" id="SSF53335">
    <property type="entry name" value="S-adenosyl-L-methionine-dependent methyltransferases"/>
    <property type="match status" value="1"/>
</dbReference>
<proteinExistence type="predicted"/>
<dbReference type="AlphaFoldDB" id="A0A1X6YAY5"/>
<dbReference type="OrthoDB" id="174925at2"/>
<dbReference type="EMBL" id="FWFU01000001">
    <property type="protein sequence ID" value="SLN15959.1"/>
    <property type="molecule type" value="Genomic_DNA"/>
</dbReference>
<keyword evidence="2" id="KW-0808">Transferase</keyword>
<reference evidence="4 5" key="1">
    <citation type="submission" date="2017-03" db="EMBL/GenBank/DDBJ databases">
        <authorList>
            <person name="Afonso C.L."/>
            <person name="Miller P.J."/>
            <person name="Scott M.A."/>
            <person name="Spackman E."/>
            <person name="Goraichik I."/>
            <person name="Dimitrov K.M."/>
            <person name="Suarez D.L."/>
            <person name="Swayne D.E."/>
        </authorList>
    </citation>
    <scope>NUCLEOTIDE SEQUENCE [LARGE SCALE GENOMIC DNA]</scope>
    <source>
        <strain evidence="4 5">CECT 8110</strain>
    </source>
</reference>